<reference evidence="1 2" key="1">
    <citation type="submission" date="2024-03" db="EMBL/GenBank/DDBJ databases">
        <title>Bacilli Hybrid Assemblies.</title>
        <authorList>
            <person name="Kovac J."/>
        </authorList>
    </citation>
    <scope>NUCLEOTIDE SEQUENCE [LARGE SCALE GENOMIC DNA]</scope>
    <source>
        <strain evidence="1 2">FSL R7-0666</strain>
    </source>
</reference>
<organism evidence="1 2">
    <name type="scientific">Alkalicoccobacillus gibsonii</name>
    <dbReference type="NCBI Taxonomy" id="79881"/>
    <lineage>
        <taxon>Bacteria</taxon>
        <taxon>Bacillati</taxon>
        <taxon>Bacillota</taxon>
        <taxon>Bacilli</taxon>
        <taxon>Bacillales</taxon>
        <taxon>Bacillaceae</taxon>
        <taxon>Alkalicoccobacillus</taxon>
    </lineage>
</organism>
<dbReference type="PIRSF" id="PIRSF022704">
    <property type="entry name" value="UCP022704"/>
    <property type="match status" value="1"/>
</dbReference>
<keyword evidence="2" id="KW-1185">Reference proteome</keyword>
<evidence type="ECO:0000313" key="1">
    <source>
        <dbReference type="EMBL" id="MEN0642335.1"/>
    </source>
</evidence>
<dbReference type="Pfam" id="PF07081">
    <property type="entry name" value="DUF1349"/>
    <property type="match status" value="1"/>
</dbReference>
<dbReference type="InterPro" id="IPR009784">
    <property type="entry name" value="DUF1349"/>
</dbReference>
<dbReference type="SUPFAM" id="SSF49899">
    <property type="entry name" value="Concanavalin A-like lectins/glucanases"/>
    <property type="match status" value="1"/>
</dbReference>
<protein>
    <submittedName>
        <fullName evidence="1">DUF1349 domain-containing protein</fullName>
    </submittedName>
</protein>
<dbReference type="PANTHER" id="PTHR35332">
    <property type="entry name" value="REGULATION OF ENOLASE PROTEIN 1"/>
    <property type="match status" value="1"/>
</dbReference>
<dbReference type="Proteomes" id="UP001418796">
    <property type="component" value="Unassembled WGS sequence"/>
</dbReference>
<evidence type="ECO:0000313" key="2">
    <source>
        <dbReference type="Proteomes" id="UP001418796"/>
    </source>
</evidence>
<dbReference type="InterPro" id="IPR013320">
    <property type="entry name" value="ConA-like_dom_sf"/>
</dbReference>
<proteinExistence type="predicted"/>
<dbReference type="RefSeq" id="WP_343129466.1">
    <property type="nucleotide sequence ID" value="NZ_JBCITK010000001.1"/>
</dbReference>
<accession>A0ABU9VEL3</accession>
<dbReference type="InterPro" id="IPR015987">
    <property type="entry name" value="UCP022704"/>
</dbReference>
<dbReference type="EMBL" id="JBCITK010000001">
    <property type="protein sequence ID" value="MEN0642335.1"/>
    <property type="molecule type" value="Genomic_DNA"/>
</dbReference>
<dbReference type="PANTHER" id="PTHR35332:SF2">
    <property type="entry name" value="REGULATION OF ENOLASE PROTEIN 1"/>
    <property type="match status" value="1"/>
</dbReference>
<sequence length="210" mass="24635">MSDTIILMEKFNNEEIDKNLRWFSEPNDWKIDSKESQLTIKPDKQTDFWQQTHYSFQVDNGHFLYNPVKGDFRITTKVKSKPMHRYDQAGLMVRFSSDSWIKTSLEFIPDGKSKLGAVVTNAGYSDWSSQEIDEVPDSLYFRISRKETTYYVDFSLEGTNWSQIRMSHLFTKTDSMNIGIYACSPQESGYEVNFDFIKIERINKDTEVYG</sequence>
<dbReference type="Gene3D" id="2.60.120.200">
    <property type="match status" value="1"/>
</dbReference>
<name>A0ABU9VEL3_9BACI</name>
<gene>
    <name evidence="1" type="ORF">MKY91_04050</name>
</gene>
<comment type="caution">
    <text evidence="1">The sequence shown here is derived from an EMBL/GenBank/DDBJ whole genome shotgun (WGS) entry which is preliminary data.</text>
</comment>